<comment type="caution">
    <text evidence="2">The sequence shown here is derived from an EMBL/GenBank/DDBJ whole genome shotgun (WGS) entry which is preliminary data.</text>
</comment>
<dbReference type="EMBL" id="QFPP01000504">
    <property type="protein sequence ID" value="PZQ65324.1"/>
    <property type="molecule type" value="Genomic_DNA"/>
</dbReference>
<accession>A0A2W5PJW2</accession>
<sequence length="83" mass="9190">MPSRMPNWNMRVNALALGRPVTSVCRMPINGRACITRTSRSIAGAVMRLSASRTMAKSCPVPQRSQKSRMLPALKPSPPSRRR</sequence>
<reference evidence="2 3" key="1">
    <citation type="submission" date="2017-08" db="EMBL/GenBank/DDBJ databases">
        <title>Infants hospitalized years apart are colonized by the same room-sourced microbial strains.</title>
        <authorList>
            <person name="Brooks B."/>
            <person name="Olm M.R."/>
            <person name="Firek B.A."/>
            <person name="Baker R."/>
            <person name="Thomas B.C."/>
            <person name="Morowitz M.J."/>
            <person name="Banfield J.F."/>
        </authorList>
    </citation>
    <scope>NUCLEOTIDE SEQUENCE [LARGE SCALE GENOMIC DNA]</scope>
    <source>
        <strain evidence="2">S2_005_003_R2_41</strain>
    </source>
</reference>
<dbReference type="Proteomes" id="UP000249135">
    <property type="component" value="Unassembled WGS sequence"/>
</dbReference>
<gene>
    <name evidence="2" type="ORF">DI563_25730</name>
</gene>
<dbReference type="AlphaFoldDB" id="A0A2W5PJW2"/>
<feature type="region of interest" description="Disordered" evidence="1">
    <location>
        <begin position="54"/>
        <end position="83"/>
    </location>
</feature>
<protein>
    <submittedName>
        <fullName evidence="2">Uncharacterized protein</fullName>
    </submittedName>
</protein>
<organism evidence="2 3">
    <name type="scientific">Variovorax paradoxus</name>
    <dbReference type="NCBI Taxonomy" id="34073"/>
    <lineage>
        <taxon>Bacteria</taxon>
        <taxon>Pseudomonadati</taxon>
        <taxon>Pseudomonadota</taxon>
        <taxon>Betaproteobacteria</taxon>
        <taxon>Burkholderiales</taxon>
        <taxon>Comamonadaceae</taxon>
        <taxon>Variovorax</taxon>
    </lineage>
</organism>
<name>A0A2W5PJW2_VARPD</name>
<proteinExistence type="predicted"/>
<evidence type="ECO:0000256" key="1">
    <source>
        <dbReference type="SAM" id="MobiDB-lite"/>
    </source>
</evidence>
<evidence type="ECO:0000313" key="2">
    <source>
        <dbReference type="EMBL" id="PZQ65324.1"/>
    </source>
</evidence>
<evidence type="ECO:0000313" key="3">
    <source>
        <dbReference type="Proteomes" id="UP000249135"/>
    </source>
</evidence>